<feature type="region of interest" description="Disordered" evidence="1">
    <location>
        <begin position="1"/>
        <end position="40"/>
    </location>
</feature>
<feature type="compositionally biased region" description="Polar residues" evidence="1">
    <location>
        <begin position="19"/>
        <end position="35"/>
    </location>
</feature>
<accession>A0ABC8SRV4</accession>
<feature type="non-terminal residue" evidence="2">
    <location>
        <position position="1"/>
    </location>
</feature>
<reference evidence="2 3" key="1">
    <citation type="submission" date="2024-02" db="EMBL/GenBank/DDBJ databases">
        <authorList>
            <person name="Vignale AGUSTIN F."/>
            <person name="Sosa J E."/>
            <person name="Modenutti C."/>
        </authorList>
    </citation>
    <scope>NUCLEOTIDE SEQUENCE [LARGE SCALE GENOMIC DNA]</scope>
</reference>
<evidence type="ECO:0000313" key="3">
    <source>
        <dbReference type="Proteomes" id="UP001642360"/>
    </source>
</evidence>
<dbReference type="EMBL" id="CAUOFW020003409">
    <property type="protein sequence ID" value="CAK9159815.1"/>
    <property type="molecule type" value="Genomic_DNA"/>
</dbReference>
<keyword evidence="3" id="KW-1185">Reference proteome</keyword>
<dbReference type="AlphaFoldDB" id="A0ABC8SRV4"/>
<organism evidence="2 3">
    <name type="scientific">Ilex paraguariensis</name>
    <name type="common">yerba mate</name>
    <dbReference type="NCBI Taxonomy" id="185542"/>
    <lineage>
        <taxon>Eukaryota</taxon>
        <taxon>Viridiplantae</taxon>
        <taxon>Streptophyta</taxon>
        <taxon>Embryophyta</taxon>
        <taxon>Tracheophyta</taxon>
        <taxon>Spermatophyta</taxon>
        <taxon>Magnoliopsida</taxon>
        <taxon>eudicotyledons</taxon>
        <taxon>Gunneridae</taxon>
        <taxon>Pentapetalae</taxon>
        <taxon>asterids</taxon>
        <taxon>campanulids</taxon>
        <taxon>Aquifoliales</taxon>
        <taxon>Aquifoliaceae</taxon>
        <taxon>Ilex</taxon>
    </lineage>
</organism>
<evidence type="ECO:0000256" key="1">
    <source>
        <dbReference type="SAM" id="MobiDB-lite"/>
    </source>
</evidence>
<protein>
    <submittedName>
        <fullName evidence="2">Uncharacterized protein</fullName>
    </submittedName>
</protein>
<sequence>AKHYHSEAITKALDHSEATTKTLSTGASADRQVQPTEEDSMEALASYALPLDKSYSAKD</sequence>
<evidence type="ECO:0000313" key="2">
    <source>
        <dbReference type="EMBL" id="CAK9159815.1"/>
    </source>
</evidence>
<name>A0ABC8SRV4_9AQUA</name>
<feature type="compositionally biased region" description="Basic and acidic residues" evidence="1">
    <location>
        <begin position="1"/>
        <end position="18"/>
    </location>
</feature>
<proteinExistence type="predicted"/>
<gene>
    <name evidence="2" type="ORF">ILEXP_LOCUS28522</name>
</gene>
<comment type="caution">
    <text evidence="2">The sequence shown here is derived from an EMBL/GenBank/DDBJ whole genome shotgun (WGS) entry which is preliminary data.</text>
</comment>
<dbReference type="Proteomes" id="UP001642360">
    <property type="component" value="Unassembled WGS sequence"/>
</dbReference>